<name>A0ABR7NMA2_9FIRM</name>
<protein>
    <submittedName>
        <fullName evidence="1">Uncharacterized protein</fullName>
    </submittedName>
</protein>
<dbReference type="EMBL" id="JACRTB010000034">
    <property type="protein sequence ID" value="MBC8577509.1"/>
    <property type="molecule type" value="Genomic_DNA"/>
</dbReference>
<evidence type="ECO:0000313" key="2">
    <source>
        <dbReference type="Proteomes" id="UP000658131"/>
    </source>
</evidence>
<gene>
    <name evidence="1" type="ORF">H8717_13995</name>
</gene>
<dbReference type="RefSeq" id="WP_262400909.1">
    <property type="nucleotide sequence ID" value="NZ_JACRTB010000034.1"/>
</dbReference>
<reference evidence="1 2" key="1">
    <citation type="submission" date="2020-08" db="EMBL/GenBank/DDBJ databases">
        <title>Genome public.</title>
        <authorList>
            <person name="Liu C."/>
            <person name="Sun Q."/>
        </authorList>
    </citation>
    <scope>NUCLEOTIDE SEQUENCE [LARGE SCALE GENOMIC DNA]</scope>
    <source>
        <strain evidence="1 2">BX1</strain>
    </source>
</reference>
<organism evidence="1 2">
    <name type="scientific">Yanshouia hominis</name>
    <dbReference type="NCBI Taxonomy" id="2763673"/>
    <lineage>
        <taxon>Bacteria</taxon>
        <taxon>Bacillati</taxon>
        <taxon>Bacillota</taxon>
        <taxon>Clostridia</taxon>
        <taxon>Eubacteriales</taxon>
        <taxon>Oscillospiraceae</taxon>
        <taxon>Yanshouia</taxon>
    </lineage>
</organism>
<comment type="caution">
    <text evidence="1">The sequence shown here is derived from an EMBL/GenBank/DDBJ whole genome shotgun (WGS) entry which is preliminary data.</text>
</comment>
<proteinExistence type="predicted"/>
<accession>A0ABR7NMA2</accession>
<keyword evidence="2" id="KW-1185">Reference proteome</keyword>
<evidence type="ECO:0000313" key="1">
    <source>
        <dbReference type="EMBL" id="MBC8577509.1"/>
    </source>
</evidence>
<dbReference type="Proteomes" id="UP000658131">
    <property type="component" value="Unassembled WGS sequence"/>
</dbReference>
<sequence>MATKKKDLPTFRGKPLVRSGNVLYYGNPADSCIAMLQVLTNKEWKDITLADRVSVQILSTDESLHTSRRILKRTEKNGLYPALNIASIWLERTLSGK</sequence>